<name>A0A2T4IFF1_9RHOO</name>
<evidence type="ECO:0000256" key="2">
    <source>
        <dbReference type="SAM" id="Phobius"/>
    </source>
</evidence>
<protein>
    <submittedName>
        <fullName evidence="3">Uncharacterized protein</fullName>
    </submittedName>
</protein>
<keyword evidence="4" id="KW-1185">Reference proteome</keyword>
<reference evidence="3 4" key="2">
    <citation type="submission" date="2018-04" db="EMBL/GenBank/DDBJ databases">
        <title>Thauera lacus sp. nov., isolated from an saline lake in Inner Mongolia, China.</title>
        <authorList>
            <person name="Liang Q.-Y."/>
        </authorList>
    </citation>
    <scope>NUCLEOTIDE SEQUENCE [LARGE SCALE GENOMIC DNA]</scope>
    <source>
        <strain evidence="3 4">D20</strain>
    </source>
</reference>
<dbReference type="EMBL" id="PZKC01000006">
    <property type="protein sequence ID" value="PTD96488.1"/>
    <property type="molecule type" value="Genomic_DNA"/>
</dbReference>
<evidence type="ECO:0000313" key="4">
    <source>
        <dbReference type="Proteomes" id="UP000241193"/>
    </source>
</evidence>
<sequence length="123" mass="13506">MTMDGLQAGVGLVLVLAVVVLFRHAIEWIGRRVQQEGATGMEEQRPKGTAQGAKIDRAESVRACADTAHSIRTEVPRAVPVNQKRRFARQALLTNRHVTQNAFVTATILGPCRARQPHGADDW</sequence>
<proteinExistence type="predicted"/>
<keyword evidence="2" id="KW-1133">Transmembrane helix</keyword>
<evidence type="ECO:0000256" key="1">
    <source>
        <dbReference type="SAM" id="MobiDB-lite"/>
    </source>
</evidence>
<comment type="caution">
    <text evidence="3">The sequence shown here is derived from an EMBL/GenBank/DDBJ whole genome shotgun (WGS) entry which is preliminary data.</text>
</comment>
<feature type="region of interest" description="Disordered" evidence="1">
    <location>
        <begin position="35"/>
        <end position="55"/>
    </location>
</feature>
<organism evidence="3 4">
    <name type="scientific">Pseudothauera lacus</name>
    <dbReference type="NCBI Taxonomy" id="2136175"/>
    <lineage>
        <taxon>Bacteria</taxon>
        <taxon>Pseudomonadati</taxon>
        <taxon>Pseudomonadota</taxon>
        <taxon>Betaproteobacteria</taxon>
        <taxon>Rhodocyclales</taxon>
        <taxon>Zoogloeaceae</taxon>
        <taxon>Pseudothauera</taxon>
    </lineage>
</organism>
<keyword evidence="2" id="KW-0472">Membrane</keyword>
<accession>A0A2T4IFF1</accession>
<evidence type="ECO:0000313" key="3">
    <source>
        <dbReference type="EMBL" id="PTD96488.1"/>
    </source>
</evidence>
<dbReference type="Proteomes" id="UP000241193">
    <property type="component" value="Unassembled WGS sequence"/>
</dbReference>
<dbReference type="AlphaFoldDB" id="A0A2T4IFF1"/>
<gene>
    <name evidence="3" type="ORF">C8261_09280</name>
</gene>
<feature type="transmembrane region" description="Helical" evidence="2">
    <location>
        <begin position="6"/>
        <end position="26"/>
    </location>
</feature>
<reference evidence="3 4" key="1">
    <citation type="submission" date="2018-03" db="EMBL/GenBank/DDBJ databases">
        <authorList>
            <person name="Keele B.F."/>
        </authorList>
    </citation>
    <scope>NUCLEOTIDE SEQUENCE [LARGE SCALE GENOMIC DNA]</scope>
    <source>
        <strain evidence="3 4">D20</strain>
    </source>
</reference>
<keyword evidence="2" id="KW-0812">Transmembrane</keyword>